<evidence type="ECO:0000313" key="5">
    <source>
        <dbReference type="EMBL" id="MBP0614568.1"/>
    </source>
</evidence>
<dbReference type="InterPro" id="IPR002869">
    <property type="entry name" value="Pyrv_flavodox_OxRed_cen"/>
</dbReference>
<reference evidence="5 6" key="1">
    <citation type="submission" date="2021-04" db="EMBL/GenBank/DDBJ databases">
        <title>Whole genome sequence of Jiella sp. KSK16Y-1.</title>
        <authorList>
            <person name="Tuo L."/>
        </authorList>
    </citation>
    <scope>NUCLEOTIDE SEQUENCE [LARGE SCALE GENOMIC DNA]</scope>
    <source>
        <strain evidence="5 6">KSK16Y-1</strain>
    </source>
</reference>
<name>A0ABS4BCU4_9HYPH</name>
<dbReference type="Pfam" id="PF01558">
    <property type="entry name" value="POR"/>
    <property type="match status" value="1"/>
</dbReference>
<evidence type="ECO:0000259" key="3">
    <source>
        <dbReference type="Pfam" id="PF01558"/>
    </source>
</evidence>
<dbReference type="RefSeq" id="WP_209593008.1">
    <property type="nucleotide sequence ID" value="NZ_JAGJCF010000002.1"/>
</dbReference>
<comment type="caution">
    <text evidence="5">The sequence shown here is derived from an EMBL/GenBank/DDBJ whole genome shotgun (WGS) entry which is preliminary data.</text>
</comment>
<accession>A0ABS4BCU4</accession>
<keyword evidence="1" id="KW-0560">Oxidoreductase</keyword>
<feature type="domain" description="DUF6537" evidence="4">
    <location>
        <begin position="289"/>
        <end position="501"/>
    </location>
</feature>
<dbReference type="Pfam" id="PF20169">
    <property type="entry name" value="DUF6537"/>
    <property type="match status" value="1"/>
</dbReference>
<gene>
    <name evidence="5" type="ORF">J6595_03135</name>
</gene>
<dbReference type="NCBIfam" id="NF006179">
    <property type="entry name" value="PRK08312.1"/>
    <property type="match status" value="1"/>
</dbReference>
<evidence type="ECO:0000259" key="4">
    <source>
        <dbReference type="Pfam" id="PF20169"/>
    </source>
</evidence>
<evidence type="ECO:0000313" key="6">
    <source>
        <dbReference type="Proteomes" id="UP000678276"/>
    </source>
</evidence>
<protein>
    <submittedName>
        <fullName evidence="5">Indolepyruvate oxidoreductase subunit beta family protein</fullName>
    </submittedName>
</protein>
<keyword evidence="6" id="KW-1185">Reference proteome</keyword>
<feature type="domain" description="Pyruvate/ketoisovalerate oxidoreductase catalytic" evidence="3">
    <location>
        <begin position="26"/>
        <end position="212"/>
    </location>
</feature>
<evidence type="ECO:0000256" key="1">
    <source>
        <dbReference type="ARBA" id="ARBA00023002"/>
    </source>
</evidence>
<feature type="region of interest" description="Disordered" evidence="2">
    <location>
        <begin position="218"/>
        <end position="266"/>
    </location>
</feature>
<evidence type="ECO:0000256" key="2">
    <source>
        <dbReference type="SAM" id="MobiDB-lite"/>
    </source>
</evidence>
<dbReference type="Proteomes" id="UP000678276">
    <property type="component" value="Unassembled WGS sequence"/>
</dbReference>
<dbReference type="InterPro" id="IPR046667">
    <property type="entry name" value="DUF6537"/>
</dbReference>
<dbReference type="Gene3D" id="3.40.920.10">
    <property type="entry name" value="Pyruvate-ferredoxin oxidoreductase, PFOR, domain III"/>
    <property type="match status" value="1"/>
</dbReference>
<dbReference type="PANTHER" id="PTHR43854">
    <property type="entry name" value="INDOLEPYRUVATE OXIDOREDUCTASE SUBUNIT IORB"/>
    <property type="match status" value="1"/>
</dbReference>
<dbReference type="InterPro" id="IPR052198">
    <property type="entry name" value="IorB_Oxidoreductase"/>
</dbReference>
<dbReference type="EMBL" id="JAGJCF010000002">
    <property type="protein sequence ID" value="MBP0614568.1"/>
    <property type="molecule type" value="Genomic_DNA"/>
</dbReference>
<proteinExistence type="predicted"/>
<dbReference type="InterPro" id="IPR019752">
    <property type="entry name" value="Pyrv/ketoisovalerate_OxRed_cat"/>
</dbReference>
<organism evidence="5 6">
    <name type="scientific">Jiella mangrovi</name>
    <dbReference type="NCBI Taxonomy" id="2821407"/>
    <lineage>
        <taxon>Bacteria</taxon>
        <taxon>Pseudomonadati</taxon>
        <taxon>Pseudomonadota</taxon>
        <taxon>Alphaproteobacteria</taxon>
        <taxon>Hyphomicrobiales</taxon>
        <taxon>Aurantimonadaceae</taxon>
        <taxon>Jiella</taxon>
    </lineage>
</organism>
<sequence length="554" mass="59905">MTVALDHRPGSELADRIISVAALAVGGQGGGVLTNWIVDVAERNGYRAQSTSVAGVAQRTGATIYYVEMCPDRGRQPVFSLSPSKGDVDVLIAAELMEAGRAILRGFVTPNRTTLIASAHRIAAVSEKIVPGDGRASSAEVLEAAQKAAKDVVIFDMEKMAVESGSVISSSLFGALAGSGVLPFSRESFEATITASGRGVAASLKAFGAAYDEAARGRGGDIVAPPSPPAAEPGRTVEAPLPLGGTPKSEDARSNGAKADLTQEPRGDERLLTRWRALESRIATLPEPVREMARLGLRKVVDYQDLAYGEDYLDRLDQAVAKDDGASDFAFSQTAAKYLANALCYDDVIRVADLKTRSARSARVRREIGVDDAAVLKVTEYFHPRIEEVCGSLPAGLGRWIEARPRLVEWLDKRISKGRHIRTDSIPGFGLLWMLGGMRRWRRSLLRHQVEMNHVDDWYRLALDTAPKDRALATEILACRRLIKGYSDTHVRGLSKFDRVLSALPMLAGRADAADWLRRLREAALKDEKGTMLDGALKTIASFTGETDTTAAPR</sequence>
<dbReference type="SUPFAM" id="SSF53323">
    <property type="entry name" value="Pyruvate-ferredoxin oxidoreductase, PFOR, domain III"/>
    <property type="match status" value="1"/>
</dbReference>
<dbReference type="PANTHER" id="PTHR43854:SF1">
    <property type="entry name" value="INDOLEPYRUVATE OXIDOREDUCTASE SUBUNIT IORB"/>
    <property type="match status" value="1"/>
</dbReference>